<comment type="caution">
    <text evidence="3">The sequence shown here is derived from an EMBL/GenBank/DDBJ whole genome shotgun (WGS) entry which is preliminary data.</text>
</comment>
<dbReference type="Proteomes" id="UP000029964">
    <property type="component" value="Unassembled WGS sequence"/>
</dbReference>
<dbReference type="Pfam" id="PF01906">
    <property type="entry name" value="YbjQ_1"/>
    <property type="match status" value="1"/>
</dbReference>
<dbReference type="OrthoDB" id="68104at2759"/>
<name>A0A086T7H5_HAPC1</name>
<evidence type="ECO:0000313" key="4">
    <source>
        <dbReference type="Proteomes" id="UP000029964"/>
    </source>
</evidence>
<sequence>MGFGSSSSEKGHEQETAAIPPQISDLHCVGPPRHQPTTLDTAPPGANNTRQFTETEGIVTTTMMDLPGYRVVKVLGAVYGLTVRTRNWAAGLGMVLKSVAGGELRWFTTMLYSCRNDSLSRCVAETKARGGNAIICLRFDTADLGGFAQACAYGTACVVEKIEGSPAVATQLISAD</sequence>
<dbReference type="EMBL" id="JPKY01000034">
    <property type="protein sequence ID" value="KFH45307.1"/>
    <property type="molecule type" value="Genomic_DNA"/>
</dbReference>
<evidence type="ECO:0000256" key="1">
    <source>
        <dbReference type="ARBA" id="ARBA00010751"/>
    </source>
</evidence>
<feature type="compositionally biased region" description="Polar residues" evidence="2">
    <location>
        <begin position="35"/>
        <end position="51"/>
    </location>
</feature>
<reference evidence="4" key="1">
    <citation type="journal article" date="2014" name="Genome Announc.">
        <title>Genome sequence and annotation of Acremonium chrysogenum, producer of the beta-lactam antibiotic cephalosporin C.</title>
        <authorList>
            <person name="Terfehr D."/>
            <person name="Dahlmann T.A."/>
            <person name="Specht T."/>
            <person name="Zadra I."/>
            <person name="Kuernsteiner H."/>
            <person name="Kueck U."/>
        </authorList>
    </citation>
    <scope>NUCLEOTIDE SEQUENCE [LARGE SCALE GENOMIC DNA]</scope>
    <source>
        <strain evidence="4">ATCC 11550 / CBS 779.69 / DSM 880 / IAM 14645 / JCM 23072 / IMI 49137</strain>
    </source>
</reference>
<proteinExistence type="inferred from homology"/>
<comment type="similarity">
    <text evidence="1">Belongs to the UPF0145 family.</text>
</comment>
<dbReference type="InterPro" id="IPR035439">
    <property type="entry name" value="UPF0145_dom_sf"/>
</dbReference>
<evidence type="ECO:0000256" key="2">
    <source>
        <dbReference type="SAM" id="MobiDB-lite"/>
    </source>
</evidence>
<dbReference type="HOGENOM" id="CLU_117144_1_1_1"/>
<dbReference type="PANTHER" id="PTHR34068">
    <property type="entry name" value="UPF0145 PROTEIN YBJQ"/>
    <property type="match status" value="1"/>
</dbReference>
<accession>A0A086T7H5</accession>
<keyword evidence="4" id="KW-1185">Reference proteome</keyword>
<gene>
    <name evidence="3" type="ORF">ACRE_038670</name>
</gene>
<dbReference type="Gene3D" id="3.30.110.70">
    <property type="entry name" value="Hypothetical protein apc22750. Chain B"/>
    <property type="match status" value="1"/>
</dbReference>
<evidence type="ECO:0000313" key="3">
    <source>
        <dbReference type="EMBL" id="KFH45307.1"/>
    </source>
</evidence>
<organism evidence="3 4">
    <name type="scientific">Hapsidospora chrysogenum (strain ATCC 11550 / CBS 779.69 / DSM 880 / IAM 14645 / JCM 23072 / IMI 49137)</name>
    <name type="common">Acremonium chrysogenum</name>
    <dbReference type="NCBI Taxonomy" id="857340"/>
    <lineage>
        <taxon>Eukaryota</taxon>
        <taxon>Fungi</taxon>
        <taxon>Dikarya</taxon>
        <taxon>Ascomycota</taxon>
        <taxon>Pezizomycotina</taxon>
        <taxon>Sordariomycetes</taxon>
        <taxon>Hypocreomycetidae</taxon>
        <taxon>Hypocreales</taxon>
        <taxon>Bionectriaceae</taxon>
        <taxon>Hapsidospora</taxon>
    </lineage>
</organism>
<dbReference type="PANTHER" id="PTHR34068:SF2">
    <property type="entry name" value="UPF0145 PROTEIN SCO3412"/>
    <property type="match status" value="1"/>
</dbReference>
<protein>
    <submittedName>
        <fullName evidence="3">Uncharacterized protein</fullName>
    </submittedName>
</protein>
<dbReference type="AlphaFoldDB" id="A0A086T7H5"/>
<dbReference type="SUPFAM" id="SSF117782">
    <property type="entry name" value="YbjQ-like"/>
    <property type="match status" value="1"/>
</dbReference>
<dbReference type="InterPro" id="IPR002765">
    <property type="entry name" value="UPF0145_YbjQ-like"/>
</dbReference>
<feature type="region of interest" description="Disordered" evidence="2">
    <location>
        <begin position="1"/>
        <end position="51"/>
    </location>
</feature>